<evidence type="ECO:0000313" key="3">
    <source>
        <dbReference type="Proteomes" id="UP001499987"/>
    </source>
</evidence>
<keyword evidence="3" id="KW-1185">Reference proteome</keyword>
<comment type="caution">
    <text evidence="2">The sequence shown here is derived from an EMBL/GenBank/DDBJ whole genome shotgun (WGS) entry which is preliminary data.</text>
</comment>
<dbReference type="RefSeq" id="WP_344627191.1">
    <property type="nucleotide sequence ID" value="NZ_BAAALD010000092.1"/>
</dbReference>
<reference evidence="3" key="1">
    <citation type="journal article" date="2019" name="Int. J. Syst. Evol. Microbiol.">
        <title>The Global Catalogue of Microorganisms (GCM) 10K type strain sequencing project: providing services to taxonomists for standard genome sequencing and annotation.</title>
        <authorList>
            <consortium name="The Broad Institute Genomics Platform"/>
            <consortium name="The Broad Institute Genome Sequencing Center for Infectious Disease"/>
            <person name="Wu L."/>
            <person name="Ma J."/>
        </authorList>
    </citation>
    <scope>NUCLEOTIDE SEQUENCE [LARGE SCALE GENOMIC DNA]</scope>
    <source>
        <strain evidence="3">JCM 13002</strain>
    </source>
</reference>
<dbReference type="Proteomes" id="UP001499987">
    <property type="component" value="Unassembled WGS sequence"/>
</dbReference>
<feature type="region of interest" description="Disordered" evidence="1">
    <location>
        <begin position="223"/>
        <end position="252"/>
    </location>
</feature>
<evidence type="ECO:0000313" key="2">
    <source>
        <dbReference type="EMBL" id="GAA1114529.1"/>
    </source>
</evidence>
<dbReference type="EMBL" id="BAAALD010000092">
    <property type="protein sequence ID" value="GAA1114529.1"/>
    <property type="molecule type" value="Genomic_DNA"/>
</dbReference>
<sequence>MDWELDVTHDEVVPLGLDGGRSLLRVVPPAPGWPARGPVLRLVMPTARPVVRVRRRYDTADGPATHLELVPTVHGGRQCTLEFPVDGEAGAAAARFELDWEVRRAPDRRETAGDEQLLTRIHLVAPGPDGGDRLLASALLRLTWCDPRDRESLGLLLRQAAADESLPATARAALAELAEDDRAAVPGCSYCVLRWELRLLDAAHRAREAVRAHPRLAALPDLLDTSTDGRTHRRPCDCPRQNPGRTPDIPKDDLRRALSTARARHLAHRAGPPTP</sequence>
<evidence type="ECO:0000256" key="1">
    <source>
        <dbReference type="SAM" id="MobiDB-lite"/>
    </source>
</evidence>
<feature type="compositionally biased region" description="Basic and acidic residues" evidence="1">
    <location>
        <begin position="227"/>
        <end position="237"/>
    </location>
</feature>
<organism evidence="2 3">
    <name type="scientific">Kitasatospora arboriphila</name>
    <dbReference type="NCBI Taxonomy" id="258052"/>
    <lineage>
        <taxon>Bacteria</taxon>
        <taxon>Bacillati</taxon>
        <taxon>Actinomycetota</taxon>
        <taxon>Actinomycetes</taxon>
        <taxon>Kitasatosporales</taxon>
        <taxon>Streptomycetaceae</taxon>
        <taxon>Kitasatospora</taxon>
    </lineage>
</organism>
<name>A0ABP4EMW5_9ACTN</name>
<proteinExistence type="predicted"/>
<gene>
    <name evidence="2" type="ORF">GCM10009663_63960</name>
</gene>
<protein>
    <submittedName>
        <fullName evidence="2">Uncharacterized protein</fullName>
    </submittedName>
</protein>
<accession>A0ABP4EMW5</accession>